<gene>
    <name evidence="2" type="ORF">LCGC14_1660780</name>
</gene>
<feature type="transmembrane region" description="Helical" evidence="1">
    <location>
        <begin position="105"/>
        <end position="125"/>
    </location>
</feature>
<keyword evidence="1" id="KW-0472">Membrane</keyword>
<organism evidence="2">
    <name type="scientific">marine sediment metagenome</name>
    <dbReference type="NCBI Taxonomy" id="412755"/>
    <lineage>
        <taxon>unclassified sequences</taxon>
        <taxon>metagenomes</taxon>
        <taxon>ecological metagenomes</taxon>
    </lineage>
</organism>
<proteinExistence type="predicted"/>
<keyword evidence="1" id="KW-1133">Transmembrane helix</keyword>
<keyword evidence="1" id="KW-0812">Transmembrane</keyword>
<dbReference type="AlphaFoldDB" id="A0A0F9HUT8"/>
<feature type="transmembrane region" description="Helical" evidence="1">
    <location>
        <begin position="78"/>
        <end position="99"/>
    </location>
</feature>
<reference evidence="2" key="1">
    <citation type="journal article" date="2015" name="Nature">
        <title>Complex archaea that bridge the gap between prokaryotes and eukaryotes.</title>
        <authorList>
            <person name="Spang A."/>
            <person name="Saw J.H."/>
            <person name="Jorgensen S.L."/>
            <person name="Zaremba-Niedzwiedzka K."/>
            <person name="Martijn J."/>
            <person name="Lind A.E."/>
            <person name="van Eijk R."/>
            <person name="Schleper C."/>
            <person name="Guy L."/>
            <person name="Ettema T.J."/>
        </authorList>
    </citation>
    <scope>NUCLEOTIDE SEQUENCE</scope>
</reference>
<name>A0A0F9HUT8_9ZZZZ</name>
<evidence type="ECO:0000313" key="2">
    <source>
        <dbReference type="EMBL" id="KKM18927.1"/>
    </source>
</evidence>
<comment type="caution">
    <text evidence="2">The sequence shown here is derived from an EMBL/GenBank/DDBJ whole genome shotgun (WGS) entry which is preliminary data.</text>
</comment>
<dbReference type="EMBL" id="LAZR01014107">
    <property type="protein sequence ID" value="KKM18927.1"/>
    <property type="molecule type" value="Genomic_DNA"/>
</dbReference>
<protein>
    <submittedName>
        <fullName evidence="2">Uncharacterized protein</fullName>
    </submittedName>
</protein>
<sequence length="171" mass="19809">MDIKKKKKYEKSSKLQCVVCGSPEIYSEPYKYKQNEKSKLFASAKRGSAFNITLEVPTCLMCRKIFHRWNLYNLGSNGIYILGLVSVIIGICFLIFHQFMGNKGVPLLGFGFLIVIVGLILRYVVGKVGSNPSNYFFYDFLSNSFYIRSKRDENWILYELWIKNVLGERIE</sequence>
<evidence type="ECO:0000256" key="1">
    <source>
        <dbReference type="SAM" id="Phobius"/>
    </source>
</evidence>
<accession>A0A0F9HUT8</accession>